<sequence length="380" mass="42745">MPNAPFPIPYSLLSMSRPTLYIAITNHGFGHAVRVSSVAAKIQELNQDILLIMTTTAPRWLLESYIRGDFIHRPRAFDVGVVQADSLNMDKDATLEKLLEIRKKQNSLIASEVNFIKQNRVGLILADIPPLATRMAASAGVPCWMMSNFGWDFIYRDWGGEFVEMADWIGECFGMCDRLFRLPLHEPMPAFPNIQDVGLTGGNPRYSNHKVREVFGIETPLQKTVLLTFGGLGLEEIPYQNLQQFSDWQFITFDAESPDLPNLINVKNPKFAQSFPILPRPVDIMPVCGRLVSKPGYSTFAEALRLQIPVVSIMREGFAEAAVLLEGIQNYAEHQIVTATEFFEGDWEFLRQPLHPPRLSGKLDKNGTEAIAQAVVDYFT</sequence>
<organism evidence="1 2">
    <name type="scientific">Microcoleus asticus IPMA8</name>
    <dbReference type="NCBI Taxonomy" id="2563858"/>
    <lineage>
        <taxon>Bacteria</taxon>
        <taxon>Bacillati</taxon>
        <taxon>Cyanobacteriota</taxon>
        <taxon>Cyanophyceae</taxon>
        <taxon>Oscillatoriophycideae</taxon>
        <taxon>Oscillatoriales</taxon>
        <taxon>Microcoleaceae</taxon>
        <taxon>Microcoleus</taxon>
        <taxon>Microcoleus asticus</taxon>
    </lineage>
</organism>
<protein>
    <recommendedName>
        <fullName evidence="3">Glycosyl transferase</fullName>
    </recommendedName>
</protein>
<accession>A0ABX2CVE8</accession>
<evidence type="ECO:0000313" key="2">
    <source>
        <dbReference type="Proteomes" id="UP000702425"/>
    </source>
</evidence>
<dbReference type="SUPFAM" id="SSF53756">
    <property type="entry name" value="UDP-Glycosyltransferase/glycogen phosphorylase"/>
    <property type="match status" value="1"/>
</dbReference>
<dbReference type="PANTHER" id="PTHR38134">
    <property type="entry name" value="SLR1395 PROTEIN"/>
    <property type="match status" value="1"/>
</dbReference>
<reference evidence="1 2" key="1">
    <citation type="journal article" date="2020" name="Sci. Rep.">
        <title>A novel cyanobacterial geosmin producer, revising GeoA distribution and dispersion patterns in Bacteria.</title>
        <authorList>
            <person name="Churro C."/>
            <person name="Semedo-Aguiar A.P."/>
            <person name="Silva A.D."/>
            <person name="Pereira-Leal J.B."/>
            <person name="Leite R.B."/>
        </authorList>
    </citation>
    <scope>NUCLEOTIDE SEQUENCE [LARGE SCALE GENOMIC DNA]</scope>
    <source>
        <strain evidence="1 2">IPMA8</strain>
    </source>
</reference>
<dbReference type="EMBL" id="SRRZ01000017">
    <property type="protein sequence ID" value="NQE33613.1"/>
    <property type="molecule type" value="Genomic_DNA"/>
</dbReference>
<name>A0ABX2CVE8_9CYAN</name>
<evidence type="ECO:0000313" key="1">
    <source>
        <dbReference type="EMBL" id="NQE33613.1"/>
    </source>
</evidence>
<dbReference type="Proteomes" id="UP000702425">
    <property type="component" value="Unassembled WGS sequence"/>
</dbReference>
<comment type="caution">
    <text evidence="1">The sequence shown here is derived from an EMBL/GenBank/DDBJ whole genome shotgun (WGS) entry which is preliminary data.</text>
</comment>
<dbReference type="PANTHER" id="PTHR38134:SF2">
    <property type="entry name" value="GALACTOKINASE"/>
    <property type="match status" value="1"/>
</dbReference>
<evidence type="ECO:0008006" key="3">
    <source>
        <dbReference type="Google" id="ProtNLM"/>
    </source>
</evidence>
<gene>
    <name evidence="1" type="ORF">E5S67_01332</name>
</gene>
<proteinExistence type="predicted"/>
<dbReference type="InterPro" id="IPR053205">
    <property type="entry name" value="GHMP_kinase_L-arabinokinase"/>
</dbReference>
<keyword evidence="2" id="KW-1185">Reference proteome</keyword>